<evidence type="ECO:0000256" key="1">
    <source>
        <dbReference type="SAM" id="MobiDB-lite"/>
    </source>
</evidence>
<comment type="caution">
    <text evidence="2">The sequence shown here is derived from an EMBL/GenBank/DDBJ whole genome shotgun (WGS) entry which is preliminary data.</text>
</comment>
<keyword evidence="3" id="KW-1185">Reference proteome</keyword>
<feature type="region of interest" description="Disordered" evidence="1">
    <location>
        <begin position="1"/>
        <end position="69"/>
    </location>
</feature>
<evidence type="ECO:0000313" key="3">
    <source>
        <dbReference type="Proteomes" id="UP001501138"/>
    </source>
</evidence>
<proteinExistence type="predicted"/>
<sequence>MGERPGAAHRPPPLGLQRGQDPQPHGLDPRSLSAQRPGDVGQGAPAELGQASGNHRPHERLHSRRDQLQRSRDLAATVGAHRIARPNVARLNVARLNVARLNVARLNVARLNVARLNVARLNVARLNVARLNVAHRRHAPSRHARVPCGTDLPGRMLDRYGNAIEHQFDTVGIVAGLWTTSRCARRQGRPAPRCGRSA</sequence>
<evidence type="ECO:0008006" key="4">
    <source>
        <dbReference type="Google" id="ProtNLM"/>
    </source>
</evidence>
<dbReference type="Proteomes" id="UP001501138">
    <property type="component" value="Unassembled WGS sequence"/>
</dbReference>
<gene>
    <name evidence="2" type="ORF">GCM10009809_26060</name>
</gene>
<protein>
    <recommendedName>
        <fullName evidence="4">Pentapeptide repeat-containing protein</fullName>
    </recommendedName>
</protein>
<accession>A0ABN2JJC7</accession>
<name>A0ABN2JJC7_9MICO</name>
<organism evidence="2 3">
    <name type="scientific">Isoptericola hypogeus</name>
    <dbReference type="NCBI Taxonomy" id="300179"/>
    <lineage>
        <taxon>Bacteria</taxon>
        <taxon>Bacillati</taxon>
        <taxon>Actinomycetota</taxon>
        <taxon>Actinomycetes</taxon>
        <taxon>Micrococcales</taxon>
        <taxon>Promicromonosporaceae</taxon>
        <taxon>Isoptericola</taxon>
    </lineage>
</organism>
<reference evidence="2 3" key="1">
    <citation type="journal article" date="2019" name="Int. J. Syst. Evol. Microbiol.">
        <title>The Global Catalogue of Microorganisms (GCM) 10K type strain sequencing project: providing services to taxonomists for standard genome sequencing and annotation.</title>
        <authorList>
            <consortium name="The Broad Institute Genomics Platform"/>
            <consortium name="The Broad Institute Genome Sequencing Center for Infectious Disease"/>
            <person name="Wu L."/>
            <person name="Ma J."/>
        </authorList>
    </citation>
    <scope>NUCLEOTIDE SEQUENCE [LARGE SCALE GENOMIC DNA]</scope>
    <source>
        <strain evidence="2 3">JCM 15589</strain>
    </source>
</reference>
<dbReference type="EMBL" id="BAAAPM010000005">
    <property type="protein sequence ID" value="GAA1729296.1"/>
    <property type="molecule type" value="Genomic_DNA"/>
</dbReference>
<evidence type="ECO:0000313" key="2">
    <source>
        <dbReference type="EMBL" id="GAA1729296.1"/>
    </source>
</evidence>